<dbReference type="EC" id="3.1.3.2" evidence="3"/>
<keyword evidence="8" id="KW-1185">Reference proteome</keyword>
<evidence type="ECO:0000256" key="3">
    <source>
        <dbReference type="ARBA" id="ARBA00012646"/>
    </source>
</evidence>
<evidence type="ECO:0000256" key="4">
    <source>
        <dbReference type="ARBA" id="ARBA00022729"/>
    </source>
</evidence>
<dbReference type="InterPro" id="IPR000560">
    <property type="entry name" value="His_Pase_clade-2"/>
</dbReference>
<keyword evidence="5" id="KW-0378">Hydrolase</keyword>
<dbReference type="SUPFAM" id="SSF53254">
    <property type="entry name" value="Phosphoglycerate mutase-like"/>
    <property type="match status" value="1"/>
</dbReference>
<evidence type="ECO:0000256" key="2">
    <source>
        <dbReference type="ARBA" id="ARBA00005375"/>
    </source>
</evidence>
<evidence type="ECO:0000256" key="1">
    <source>
        <dbReference type="ARBA" id="ARBA00000032"/>
    </source>
</evidence>
<dbReference type="PANTHER" id="PTHR11567">
    <property type="entry name" value="ACID PHOSPHATASE-RELATED"/>
    <property type="match status" value="1"/>
</dbReference>
<proteinExistence type="inferred from homology"/>
<protein>
    <recommendedName>
        <fullName evidence="3">acid phosphatase</fullName>
        <ecNumber evidence="3">3.1.3.2</ecNumber>
    </recommendedName>
</protein>
<dbReference type="PANTHER" id="PTHR11567:SF211">
    <property type="entry name" value="PROSTATIC ACID PHOSPHATASE"/>
    <property type="match status" value="1"/>
</dbReference>
<name>A0A0N5B6D0_STREA</name>
<evidence type="ECO:0000313" key="9">
    <source>
        <dbReference type="WBParaSite" id="SPAL_0000161900.1"/>
    </source>
</evidence>
<evidence type="ECO:0000313" key="8">
    <source>
        <dbReference type="Proteomes" id="UP000046392"/>
    </source>
</evidence>
<dbReference type="Proteomes" id="UP000046392">
    <property type="component" value="Unplaced"/>
</dbReference>
<keyword evidence="4" id="KW-0732">Signal</keyword>
<organism evidence="8 9">
    <name type="scientific">Strongyloides papillosus</name>
    <name type="common">Intestinal threadworm</name>
    <dbReference type="NCBI Taxonomy" id="174720"/>
    <lineage>
        <taxon>Eukaryota</taxon>
        <taxon>Metazoa</taxon>
        <taxon>Ecdysozoa</taxon>
        <taxon>Nematoda</taxon>
        <taxon>Chromadorea</taxon>
        <taxon>Rhabditida</taxon>
        <taxon>Tylenchina</taxon>
        <taxon>Panagrolaimomorpha</taxon>
        <taxon>Strongyloidoidea</taxon>
        <taxon>Strongyloididae</taxon>
        <taxon>Strongyloides</taxon>
    </lineage>
</organism>
<comment type="catalytic activity">
    <reaction evidence="1">
        <text>a phosphate monoester + H2O = an alcohol + phosphate</text>
        <dbReference type="Rhea" id="RHEA:15017"/>
        <dbReference type="ChEBI" id="CHEBI:15377"/>
        <dbReference type="ChEBI" id="CHEBI:30879"/>
        <dbReference type="ChEBI" id="CHEBI:43474"/>
        <dbReference type="ChEBI" id="CHEBI:67140"/>
        <dbReference type="EC" id="3.1.3.2"/>
    </reaction>
</comment>
<dbReference type="STRING" id="174720.A0A0N5B6D0"/>
<dbReference type="WBParaSite" id="SPAL_0000161900.1">
    <property type="protein sequence ID" value="SPAL_0000161900.1"/>
    <property type="gene ID" value="SPAL_0000161900"/>
</dbReference>
<dbReference type="Pfam" id="PF00328">
    <property type="entry name" value="His_Phos_2"/>
    <property type="match status" value="1"/>
</dbReference>
<keyword evidence="6" id="KW-1015">Disulfide bond</keyword>
<dbReference type="AlphaFoldDB" id="A0A0N5B6D0"/>
<dbReference type="InterPro" id="IPR029033">
    <property type="entry name" value="His_PPase_superfam"/>
</dbReference>
<dbReference type="InterPro" id="IPR050645">
    <property type="entry name" value="Histidine_acid_phosphatase"/>
</dbReference>
<evidence type="ECO:0000256" key="7">
    <source>
        <dbReference type="ARBA" id="ARBA00023180"/>
    </source>
</evidence>
<evidence type="ECO:0000256" key="5">
    <source>
        <dbReference type="ARBA" id="ARBA00022801"/>
    </source>
</evidence>
<accession>A0A0N5B6D0</accession>
<keyword evidence="7" id="KW-0325">Glycoprotein</keyword>
<dbReference type="Gene3D" id="3.40.50.1240">
    <property type="entry name" value="Phosphoglycerate mutase-like"/>
    <property type="match status" value="1"/>
</dbReference>
<reference evidence="9" key="1">
    <citation type="submission" date="2017-02" db="UniProtKB">
        <authorList>
            <consortium name="WormBaseParasite"/>
        </authorList>
    </citation>
    <scope>IDENTIFICATION</scope>
</reference>
<dbReference type="GO" id="GO:0003993">
    <property type="term" value="F:acid phosphatase activity"/>
    <property type="evidence" value="ECO:0007669"/>
    <property type="project" value="UniProtKB-EC"/>
</dbReference>
<comment type="similarity">
    <text evidence="2">Belongs to the histidine acid phosphatase family.</text>
</comment>
<sequence length="238" mass="27736">MKGLLPSLEDKYKSFLQYLSFHSGIKNLTTTDMVHLYKIINIQKQLGIKQKSWLTNETFEQMKNLTNLIYTIYDGEEGFNINRDKKIIKLNGGPLLKIIMNNFDDILLNDITYLHRKNDSYFKANSFKQKLYFSFSVYDTTILSILRLIRATDIILKDGGIFPDFAAVLIFELWRRDILNYEIALMYSKNSDSPLENVTRFIKGCGGGDYCNFEIFKFLIKDLIPIDISKECETDNSH</sequence>
<evidence type="ECO:0000256" key="6">
    <source>
        <dbReference type="ARBA" id="ARBA00023157"/>
    </source>
</evidence>